<sequence>MNYELFQWINNLTVDAPAWLSDSLVFLADKVEYLYIVLLLLLWFLGTGAAKTENRRTSLYTFLAAMGGFLLSYIIAKLYTHPRPFMVHDVHQLIPHAPENSFPSDHATLAFVFAWMLWIRKRSWGYVLLPLAIVVGFARVYGGVHYPMDIVGGAVVAGVATWVVLRLTRLWEPLIQLTTKVSKNFTSQG</sequence>
<keyword evidence="1" id="KW-0812">Transmembrane</keyword>
<name>A0ABS1J5Z5_9BACL</name>
<dbReference type="Pfam" id="PF01569">
    <property type="entry name" value="PAP2"/>
    <property type="match status" value="1"/>
</dbReference>
<dbReference type="SUPFAM" id="SSF48317">
    <property type="entry name" value="Acid phosphatase/Vanadium-dependent haloperoxidase"/>
    <property type="match status" value="1"/>
</dbReference>
<dbReference type="RefSeq" id="WP_201631121.1">
    <property type="nucleotide sequence ID" value="NZ_JAEQNB010000001.1"/>
</dbReference>
<feature type="transmembrane region" description="Helical" evidence="1">
    <location>
        <begin position="150"/>
        <end position="168"/>
    </location>
</feature>
<dbReference type="EMBL" id="JAEQNB010000001">
    <property type="protein sequence ID" value="MBL0385689.1"/>
    <property type="molecule type" value="Genomic_DNA"/>
</dbReference>
<proteinExistence type="predicted"/>
<reference evidence="3 4" key="1">
    <citation type="submission" date="2021-01" db="EMBL/GenBank/DDBJ databases">
        <title>Tumebacillus sp. strain ITR2 16S ribosomal RNA gene Genome sequencing and assembly.</title>
        <authorList>
            <person name="Kang M."/>
        </authorList>
    </citation>
    <scope>NUCLEOTIDE SEQUENCE [LARGE SCALE GENOMIC DNA]</scope>
    <source>
        <strain evidence="3 4">ITR2</strain>
    </source>
</reference>
<dbReference type="PANTHER" id="PTHR14969">
    <property type="entry name" value="SPHINGOSINE-1-PHOSPHATE PHOSPHOHYDROLASE"/>
    <property type="match status" value="1"/>
</dbReference>
<dbReference type="PANTHER" id="PTHR14969:SF58">
    <property type="entry name" value="UNDECAPRENYL-DIPHOSPHATASE BCRC"/>
    <property type="match status" value="1"/>
</dbReference>
<keyword evidence="1" id="KW-0472">Membrane</keyword>
<dbReference type="SMART" id="SM00014">
    <property type="entry name" value="acidPPc"/>
    <property type="match status" value="1"/>
</dbReference>
<keyword evidence="1" id="KW-1133">Transmembrane helix</keyword>
<keyword evidence="4" id="KW-1185">Reference proteome</keyword>
<feature type="transmembrane region" description="Helical" evidence="1">
    <location>
        <begin position="100"/>
        <end position="119"/>
    </location>
</feature>
<feature type="transmembrane region" description="Helical" evidence="1">
    <location>
        <begin position="126"/>
        <end position="144"/>
    </location>
</feature>
<dbReference type="InterPro" id="IPR000326">
    <property type="entry name" value="PAP2/HPO"/>
</dbReference>
<evidence type="ECO:0000313" key="4">
    <source>
        <dbReference type="Proteomes" id="UP000602284"/>
    </source>
</evidence>
<organism evidence="3 4">
    <name type="scientific">Tumebacillus amylolyticus</name>
    <dbReference type="NCBI Taxonomy" id="2801339"/>
    <lineage>
        <taxon>Bacteria</taxon>
        <taxon>Bacillati</taxon>
        <taxon>Bacillota</taxon>
        <taxon>Bacilli</taxon>
        <taxon>Bacillales</taxon>
        <taxon>Alicyclobacillaceae</taxon>
        <taxon>Tumebacillus</taxon>
    </lineage>
</organism>
<feature type="transmembrane region" description="Helical" evidence="1">
    <location>
        <begin position="33"/>
        <end position="50"/>
    </location>
</feature>
<gene>
    <name evidence="3" type="ORF">JJB07_03410</name>
</gene>
<dbReference type="CDD" id="cd03385">
    <property type="entry name" value="PAP2_BcrC_like"/>
    <property type="match status" value="1"/>
</dbReference>
<evidence type="ECO:0000313" key="3">
    <source>
        <dbReference type="EMBL" id="MBL0385689.1"/>
    </source>
</evidence>
<evidence type="ECO:0000256" key="1">
    <source>
        <dbReference type="SAM" id="Phobius"/>
    </source>
</evidence>
<dbReference type="InterPro" id="IPR036938">
    <property type="entry name" value="PAP2/HPO_sf"/>
</dbReference>
<evidence type="ECO:0000259" key="2">
    <source>
        <dbReference type="SMART" id="SM00014"/>
    </source>
</evidence>
<dbReference type="InterPro" id="IPR033879">
    <property type="entry name" value="UPP_Pase"/>
</dbReference>
<accession>A0ABS1J5Z5</accession>
<dbReference type="Proteomes" id="UP000602284">
    <property type="component" value="Unassembled WGS sequence"/>
</dbReference>
<comment type="caution">
    <text evidence="3">The sequence shown here is derived from an EMBL/GenBank/DDBJ whole genome shotgun (WGS) entry which is preliminary data.</text>
</comment>
<dbReference type="Gene3D" id="1.20.144.10">
    <property type="entry name" value="Phosphatidic acid phosphatase type 2/haloperoxidase"/>
    <property type="match status" value="1"/>
</dbReference>
<feature type="transmembrane region" description="Helical" evidence="1">
    <location>
        <begin position="59"/>
        <end position="80"/>
    </location>
</feature>
<feature type="domain" description="Phosphatidic acid phosphatase type 2/haloperoxidase" evidence="2">
    <location>
        <begin position="57"/>
        <end position="165"/>
    </location>
</feature>
<protein>
    <submittedName>
        <fullName evidence="3">Undecaprenyl-diphosphatase</fullName>
    </submittedName>
</protein>